<feature type="compositionally biased region" description="Acidic residues" evidence="7">
    <location>
        <begin position="872"/>
        <end position="881"/>
    </location>
</feature>
<feature type="disulfide bond" evidence="5">
    <location>
        <begin position="1099"/>
        <end position="1110"/>
    </location>
</feature>
<feature type="transmembrane region" description="Helical" evidence="8">
    <location>
        <begin position="107"/>
        <end position="126"/>
    </location>
</feature>
<dbReference type="PANTHER" id="PTHR11716">
    <property type="entry name" value="PHOSPHOLIPASE A2 FAMILY MEMBER"/>
    <property type="match status" value="1"/>
</dbReference>
<feature type="compositionally biased region" description="Acidic residues" evidence="7">
    <location>
        <begin position="1235"/>
        <end position="1260"/>
    </location>
</feature>
<evidence type="ECO:0000259" key="9">
    <source>
        <dbReference type="SMART" id="SM00085"/>
    </source>
</evidence>
<feature type="compositionally biased region" description="Basic and acidic residues" evidence="7">
    <location>
        <begin position="416"/>
        <end position="430"/>
    </location>
</feature>
<feature type="active site" evidence="3">
    <location>
        <position position="1068"/>
    </location>
</feature>
<feature type="compositionally biased region" description="Basic and acidic residues" evidence="7">
    <location>
        <begin position="21"/>
        <end position="30"/>
    </location>
</feature>
<keyword evidence="8" id="KW-0472">Membrane</keyword>
<evidence type="ECO:0000256" key="2">
    <source>
        <dbReference type="ARBA" id="ARBA00022525"/>
    </source>
</evidence>
<feature type="active site" evidence="3">
    <location>
        <position position="1113"/>
    </location>
</feature>
<accession>A0AAV6T7I5</accession>
<feature type="region of interest" description="Disordered" evidence="7">
    <location>
        <begin position="407"/>
        <end position="435"/>
    </location>
</feature>
<evidence type="ECO:0000256" key="3">
    <source>
        <dbReference type="PIRSR" id="PIRSR601211-1"/>
    </source>
</evidence>
<dbReference type="GO" id="GO:0005543">
    <property type="term" value="F:phospholipid binding"/>
    <property type="evidence" value="ECO:0007669"/>
    <property type="project" value="TreeGrafter"/>
</dbReference>
<dbReference type="GO" id="GO:0006644">
    <property type="term" value="P:phospholipid metabolic process"/>
    <property type="evidence" value="ECO:0007669"/>
    <property type="project" value="InterPro"/>
</dbReference>
<feature type="region of interest" description="Disordered" evidence="7">
    <location>
        <begin position="1145"/>
        <end position="1260"/>
    </location>
</feature>
<gene>
    <name evidence="10" type="ORF">JOB18_021524</name>
</gene>
<dbReference type="CDD" id="cd04707">
    <property type="entry name" value="otoconin_90"/>
    <property type="match status" value="1"/>
</dbReference>
<feature type="binding site" evidence="4">
    <location>
        <position position="1050"/>
    </location>
    <ligand>
        <name>Ca(2+)</name>
        <dbReference type="ChEBI" id="CHEBI:29108"/>
    </ligand>
</feature>
<evidence type="ECO:0000256" key="1">
    <source>
        <dbReference type="ARBA" id="ARBA00004613"/>
    </source>
</evidence>
<feature type="region of interest" description="Disordered" evidence="7">
    <location>
        <begin position="847"/>
        <end position="881"/>
    </location>
</feature>
<feature type="region of interest" description="Disordered" evidence="7">
    <location>
        <begin position="907"/>
        <end position="967"/>
    </location>
</feature>
<name>A0AAV6T7I5_SOLSE</name>
<keyword evidence="11" id="KW-1185">Reference proteome</keyword>
<dbReference type="Pfam" id="PF00068">
    <property type="entry name" value="Phospholip_A2_1"/>
    <property type="match status" value="2"/>
</dbReference>
<feature type="disulfide bond" evidence="5">
    <location>
        <begin position="1064"/>
        <end position="1119"/>
    </location>
</feature>
<protein>
    <submittedName>
        <fullName evidence="10">Otoconin-90</fullName>
    </submittedName>
</protein>
<evidence type="ECO:0000256" key="7">
    <source>
        <dbReference type="SAM" id="MobiDB-lite"/>
    </source>
</evidence>
<feature type="compositionally biased region" description="Low complexity" evidence="7">
    <location>
        <begin position="924"/>
        <end position="940"/>
    </location>
</feature>
<comment type="similarity">
    <text evidence="6">Belongs to the phospholipase A2 family.</text>
</comment>
<dbReference type="GO" id="GO:0016042">
    <property type="term" value="P:lipid catabolic process"/>
    <property type="evidence" value="ECO:0007669"/>
    <property type="project" value="InterPro"/>
</dbReference>
<feature type="compositionally biased region" description="Polar residues" evidence="7">
    <location>
        <begin position="1203"/>
        <end position="1229"/>
    </location>
</feature>
<evidence type="ECO:0000313" key="10">
    <source>
        <dbReference type="EMBL" id="KAG7525063.1"/>
    </source>
</evidence>
<dbReference type="Proteomes" id="UP000693946">
    <property type="component" value="Linkage Group LG1"/>
</dbReference>
<feature type="compositionally biased region" description="Acidic residues" evidence="7">
    <location>
        <begin position="1170"/>
        <end position="1180"/>
    </location>
</feature>
<keyword evidence="5" id="KW-1015">Disulfide bond</keyword>
<dbReference type="PROSITE" id="PS00118">
    <property type="entry name" value="PA2_HIS"/>
    <property type="match status" value="2"/>
</dbReference>
<keyword evidence="2" id="KW-0964">Secreted</keyword>
<keyword evidence="4" id="KW-0479">Metal-binding</keyword>
<dbReference type="GO" id="GO:0047498">
    <property type="term" value="F:calcium-dependent phospholipase A2 activity"/>
    <property type="evidence" value="ECO:0007669"/>
    <property type="project" value="TreeGrafter"/>
</dbReference>
<reference evidence="10 11" key="1">
    <citation type="journal article" date="2021" name="Sci. Rep.">
        <title>Chromosome anchoring in Senegalese sole (Solea senegalensis) reveals sex-associated markers and genome rearrangements in flatfish.</title>
        <authorList>
            <person name="Guerrero-Cozar I."/>
            <person name="Gomez-Garrido J."/>
            <person name="Berbel C."/>
            <person name="Martinez-Blanch J.F."/>
            <person name="Alioto T."/>
            <person name="Claros M.G."/>
            <person name="Gagnaire P.A."/>
            <person name="Manchado M."/>
        </authorList>
    </citation>
    <scope>NUCLEOTIDE SEQUENCE [LARGE SCALE GENOMIC DNA]</scope>
    <source>
        <strain evidence="10">Sse05_10M</strain>
    </source>
</reference>
<dbReference type="PANTHER" id="PTHR11716:SF1">
    <property type="entry name" value="OTOCONIN-90"/>
    <property type="match status" value="1"/>
</dbReference>
<keyword evidence="8" id="KW-0812">Transmembrane</keyword>
<dbReference type="AlphaFoldDB" id="A0AAV6T7I5"/>
<evidence type="ECO:0000256" key="4">
    <source>
        <dbReference type="PIRSR" id="PIRSR601211-2"/>
    </source>
</evidence>
<feature type="disulfide bond" evidence="5">
    <location>
        <begin position="1080"/>
        <end position="1105"/>
    </location>
</feature>
<sequence>MDDTIESYGDTPPKIVNQDKGQPKESKKSSIADAGPTQTDNTQRELGENRLHREHRGFVLMTTPQDIQHTHLFKTEDRSSAWSNQVSDAHVRTMASSQKSTPPRPRLCFIIGVFITLLLILLSSVFRHRQQEDRHTRDVLDATEFPAEHIDPTAIDLMPLVNTLINSSQSGSRQLFSLLSVTSYSSLALHKLTLLLYNISSVRRVESDRFCYCVTNDTNNLTDFTAVLLDVIGNSTSFHELFKSASILSVSQRNCSDCTYICVMAGHTLSSTSKDDSAKMAATQLQTTIGPRSQTTVGDAETTQTSQTHRATIRSVTAAMSMTTRLTTISTVHPTEVVMTTGRLTTTSKTVELPGSVMTATSGTRNTPRRFVAASEESPSPEELTAGDPVTRDAQLSAKKEVTGQNVCYATNSEDQVNRDDRDEQEHHEAQVQTPTDCTDILRKAKEQKRIKIRDMPISIFPDLMAKTSQDRAAFNVVRQQLRGIPGVRFGLLHPAHLRVTYNDYPLRPPKHPWDDLLELKPKEKSLISKIYAQLLSLNECSVTKTKFFFFTHKVRVMFLIWIFILSAAPTALCGSSSLFCPNPDTGDQNTDFLTDCLGLRFTWLHTLFDNFPSLLSFAVRLHCETGLCPRDLEDYGCSCRFVAAGSPVDPLDICCDTHRLCYQNAAPCRQTLPLLPDNFTCLSTNSSCDVVDPCQQTFCECDQAAIHCISLSSLHHNSTLRGTAESLCSAGNQTDLLNVTMETEEAFREADFLSALNQSVNLSSALLSTDPLTVSVLSLSSRVDHQSDTTGKDKDLITLPPGQPPLLAAADSDQFKSLSEVSLLSVTDKHVTVMTSQTDIIVTTTTSEEGSVVTTSSVLSQNKQTAPPPESSEEEEDEEDELIFLTSATPTSSAATPVRFIIMTTQEGPLTSAKPRSDVSVSTRTTTTREPGKTPTLTMTEEESEEEEPQEKTDKPPCVGGATADSSQEKYEWGVAQKRTAPFFALTLLESVGLTEFQLQPDTKECTHSFTVYGGDGQARRELPALGEMLHCLTGRCPHEYEMYGCYCGQEGKGQPVDQLDRCCFFHHCCLKQITTLGCRSNRKLNAVTSCDNGKPRCRGVSLCDKLQCVCDRSTAVCLSASHFNHSLTSHNCGGAMPSCRHGNKPTNPRLSQPSSEETEETPGGRSNDDEEVNNSDENSELKDDKVSNTPAVVDSTPPPDSGSSEENTEPLTSFNYRPGPVQSQGHQTPGGMQEEEEEKEEEEEEGKEEEEEEEGDGN</sequence>
<comment type="caution">
    <text evidence="10">The sequence shown here is derived from an EMBL/GenBank/DDBJ whole genome shotgun (WGS) entry which is preliminary data.</text>
</comment>
<dbReference type="GO" id="GO:0005509">
    <property type="term" value="F:calcium ion binding"/>
    <property type="evidence" value="ECO:0007669"/>
    <property type="project" value="InterPro"/>
</dbReference>
<feature type="compositionally biased region" description="Acidic residues" evidence="7">
    <location>
        <begin position="941"/>
        <end position="950"/>
    </location>
</feature>
<feature type="domain" description="Phospholipase A2-like central" evidence="9">
    <location>
        <begin position="614"/>
        <end position="730"/>
    </location>
</feature>
<dbReference type="InterPro" id="IPR001211">
    <property type="entry name" value="PLA2"/>
</dbReference>
<evidence type="ECO:0000256" key="6">
    <source>
        <dbReference type="RuleBase" id="RU003654"/>
    </source>
</evidence>
<keyword evidence="4" id="KW-0106">Calcium</keyword>
<feature type="region of interest" description="Disordered" evidence="7">
    <location>
        <begin position="358"/>
        <end position="390"/>
    </location>
</feature>
<dbReference type="GO" id="GO:0050482">
    <property type="term" value="P:arachidonate secretion"/>
    <property type="evidence" value="ECO:0007669"/>
    <property type="project" value="InterPro"/>
</dbReference>
<evidence type="ECO:0000256" key="5">
    <source>
        <dbReference type="PIRSR" id="PIRSR601211-3"/>
    </source>
</evidence>
<organism evidence="10 11">
    <name type="scientific">Solea senegalensis</name>
    <name type="common">Senegalese sole</name>
    <dbReference type="NCBI Taxonomy" id="28829"/>
    <lineage>
        <taxon>Eukaryota</taxon>
        <taxon>Metazoa</taxon>
        <taxon>Chordata</taxon>
        <taxon>Craniata</taxon>
        <taxon>Vertebrata</taxon>
        <taxon>Euteleostomi</taxon>
        <taxon>Actinopterygii</taxon>
        <taxon>Neopterygii</taxon>
        <taxon>Teleostei</taxon>
        <taxon>Neoteleostei</taxon>
        <taxon>Acanthomorphata</taxon>
        <taxon>Carangaria</taxon>
        <taxon>Pleuronectiformes</taxon>
        <taxon>Pleuronectoidei</taxon>
        <taxon>Soleidae</taxon>
        <taxon>Solea</taxon>
    </lineage>
</organism>
<keyword evidence="8" id="KW-1133">Transmembrane helix</keyword>
<feature type="disulfide bond" evidence="5">
    <location>
        <begin position="1071"/>
        <end position="1112"/>
    </location>
</feature>
<evidence type="ECO:0000313" key="11">
    <source>
        <dbReference type="Proteomes" id="UP000693946"/>
    </source>
</evidence>
<feature type="domain" description="Phospholipase A2-like central" evidence="9">
    <location>
        <begin position="1023"/>
        <end position="1135"/>
    </location>
</feature>
<comment type="cofactor">
    <cofactor evidence="4">
        <name>Ca(2+)</name>
        <dbReference type="ChEBI" id="CHEBI:29108"/>
    </cofactor>
    <text evidence="4">Binds 1 Ca(2+) ion per subunit.</text>
</comment>
<feature type="disulfide bond" evidence="5">
    <location>
        <begin position="1049"/>
        <end position="1065"/>
    </location>
</feature>
<dbReference type="SMART" id="SM00085">
    <property type="entry name" value="PA2c"/>
    <property type="match status" value="2"/>
</dbReference>
<dbReference type="GO" id="GO:0005576">
    <property type="term" value="C:extracellular region"/>
    <property type="evidence" value="ECO:0007669"/>
    <property type="project" value="UniProtKB-SubCell"/>
</dbReference>
<feature type="binding site" evidence="4">
    <location>
        <position position="1048"/>
    </location>
    <ligand>
        <name>Ca(2+)</name>
        <dbReference type="ChEBI" id="CHEBI:29108"/>
    </ligand>
</feature>
<dbReference type="EMBL" id="JAGKHQ010000001">
    <property type="protein sequence ID" value="KAG7525063.1"/>
    <property type="molecule type" value="Genomic_DNA"/>
</dbReference>
<evidence type="ECO:0000256" key="8">
    <source>
        <dbReference type="SAM" id="Phobius"/>
    </source>
</evidence>
<dbReference type="InterPro" id="IPR033113">
    <property type="entry name" value="PLA2_histidine"/>
</dbReference>
<comment type="subcellular location">
    <subcellularLocation>
        <location evidence="1">Secreted</location>
    </subcellularLocation>
</comment>
<feature type="compositionally biased region" description="Low complexity" evidence="7">
    <location>
        <begin position="847"/>
        <end position="859"/>
    </location>
</feature>
<feature type="region of interest" description="Disordered" evidence="7">
    <location>
        <begin position="1"/>
        <end position="45"/>
    </location>
</feature>
<proteinExistence type="inferred from homology"/>
<dbReference type="InterPro" id="IPR041798">
    <property type="entry name" value="Otoconin-90"/>
</dbReference>
<dbReference type="InterPro" id="IPR016090">
    <property type="entry name" value="PLA2-like_dom"/>
</dbReference>